<evidence type="ECO:0000313" key="5">
    <source>
        <dbReference type="EMBL" id="CEL90033.1"/>
    </source>
</evidence>
<dbReference type="EMBL" id="CDMW01000001">
    <property type="protein sequence ID" value="CEL90033.1"/>
    <property type="molecule type" value="Genomic_DNA"/>
</dbReference>
<evidence type="ECO:0000313" key="6">
    <source>
        <dbReference type="Proteomes" id="UP000183504"/>
    </source>
</evidence>
<evidence type="ECO:0000256" key="4">
    <source>
        <dbReference type="HAMAP-Rule" id="MF_01473"/>
    </source>
</evidence>
<dbReference type="Proteomes" id="UP000183504">
    <property type="component" value="Unassembled WGS sequence"/>
</dbReference>
<gene>
    <name evidence="5" type="primary">gtf2</name>
    <name evidence="4" type="synonym">gtfB</name>
    <name evidence="5" type="ORF">SSV_0730</name>
</gene>
<keyword evidence="5" id="KW-0808">Transferase</keyword>
<comment type="similarity">
    <text evidence="4">Belongs to the GtfB family.</text>
</comment>
<dbReference type="RefSeq" id="WP_072073737.1">
    <property type="nucleotide sequence ID" value="NZ_CDMW01000001.1"/>
</dbReference>
<evidence type="ECO:0000256" key="2">
    <source>
        <dbReference type="ARBA" id="ARBA00022475"/>
    </source>
</evidence>
<dbReference type="AlphaFoldDB" id="A0A0B7GP82"/>
<dbReference type="GO" id="GO:0031647">
    <property type="term" value="P:regulation of protein stability"/>
    <property type="evidence" value="ECO:0007669"/>
    <property type="project" value="UniProtKB-UniRule"/>
</dbReference>
<protein>
    <recommendedName>
        <fullName evidence="4">UDP-N-acetylglucosamine--peptide N-acetylglucosaminyltransferase stabilizing protein GtfB</fullName>
    </recommendedName>
    <alternativeName>
        <fullName evidence="4">Glycosyltransferase stabilizing protein GtfB</fullName>
    </alternativeName>
</protein>
<dbReference type="NCBIfam" id="TIGR02919">
    <property type="entry name" value="accessory Sec system glycosylation chaperone GtfB"/>
    <property type="match status" value="1"/>
</dbReference>
<dbReference type="GO" id="GO:0005886">
    <property type="term" value="C:plasma membrane"/>
    <property type="evidence" value="ECO:0007669"/>
    <property type="project" value="UniProtKB-SubCell"/>
</dbReference>
<comment type="function">
    <text evidence="4">Required for polymorphic O-glycosylation of the serine-rich repeat protein in this bacteria. A stabilizing protein that is part of the accessory SecA2/SecY2 system specifically required to export serine-rich repeat cell wall proteins usually encoded upstream in the same operon. The GtfA-GtfB complex adds GlcNAc from UDP-GlcNAc to the substrate protein, attaching the first sugar residue. Stabilizes the glycosylation activity of GtfA. Has no N-acetylglucosaminyl transferase activity on its own.</text>
</comment>
<evidence type="ECO:0000256" key="3">
    <source>
        <dbReference type="ARBA" id="ARBA00023136"/>
    </source>
</evidence>
<proteinExistence type="inferred from homology"/>
<keyword evidence="3 4" id="KW-0472">Membrane</keyword>
<dbReference type="UniPathway" id="UPA00378"/>
<organism evidence="5 6">
    <name type="scientific">Streptococcus sanguinis</name>
    <dbReference type="NCBI Taxonomy" id="1305"/>
    <lineage>
        <taxon>Bacteria</taxon>
        <taxon>Bacillati</taxon>
        <taxon>Bacillota</taxon>
        <taxon>Bacilli</taxon>
        <taxon>Lactobacillales</taxon>
        <taxon>Streptococcaceae</taxon>
        <taxon>Streptococcus</taxon>
    </lineage>
</organism>
<keyword evidence="2 4" id="KW-1003">Cell membrane</keyword>
<dbReference type="GO" id="GO:0016740">
    <property type="term" value="F:transferase activity"/>
    <property type="evidence" value="ECO:0007669"/>
    <property type="project" value="UniProtKB-KW"/>
</dbReference>
<comment type="pathway">
    <text evidence="1 4">Protein modification; protein glycosylation.</text>
</comment>
<reference evidence="5 6" key="1">
    <citation type="submission" date="2015-01" db="EMBL/GenBank/DDBJ databases">
        <authorList>
            <person name="Pelicic Vladimir"/>
        </authorList>
    </citation>
    <scope>NUCLEOTIDE SEQUENCE [LARGE SCALE GENOMIC DNA]</scope>
    <source>
        <strain evidence="5 6">2908</strain>
    </source>
</reference>
<comment type="subcellular location">
    <subcellularLocation>
        <location evidence="4">Cell membrane</location>
        <topology evidence="4">Peripheral membrane protein</topology>
    </subcellularLocation>
</comment>
<evidence type="ECO:0000256" key="1">
    <source>
        <dbReference type="ARBA" id="ARBA00004922"/>
    </source>
</evidence>
<sequence length="450" mass="51547">MIQLFDYYNQETQDLHDSLLAAGYDCPTIVIEANGFLPDDMISPYTYFLGDEEGVDHPLFFNQVPAPPFWEITGDHQSARVSDMGEERARIHYASQAKGRLVKQVDWLDKKGQLRLSERYNKQGRCFAKTAYKSAQEAFNTTYYSTDGQERIVENHATGDIILTLDQEPLRIFKNRVDFIRFFLERLDFDLEHILFNSLAYSFLVSHSLTGRAGQDILFWQEPLYDELPGNMQLILENSQLRAQTIVIPDLATYEKAKSLAAADQQQKFLHLGYHYDFKRDNFLRKDALILTHSDQIEGLETLVQTLPQIVFRIAALTEMSPKLLSMLSYKNVVLYQNASLKQIEQLYLESDIYLDINHGGQVLQAVRKAFENNLLILGFEQTLHDRHYITQQHIFDSSQPDQLAAALEEALSGVEQMRSALQAQGRHANDVPVSLYQETLQSVLGGQHG</sequence>
<name>A0A0B7GP82_STRSA</name>
<comment type="subunit">
    <text evidence="4">Forms a heterotetramer with 2 subunits each of GtfA and GtfB. Part of the accessory SecA2/SecY2 protein translocation apparatus.</text>
</comment>
<dbReference type="GO" id="GO:0017122">
    <property type="term" value="C:protein N-acetylglucosaminyltransferase complex"/>
    <property type="evidence" value="ECO:0007669"/>
    <property type="project" value="UniProtKB-UniRule"/>
</dbReference>
<dbReference type="HAMAP" id="MF_01473">
    <property type="entry name" value="GtfB"/>
    <property type="match status" value="1"/>
</dbReference>
<dbReference type="InterPro" id="IPR014268">
    <property type="entry name" value="GtfB"/>
</dbReference>
<accession>A0A0B7GP82</accession>